<gene>
    <name evidence="1" type="primary">a198R</name>
</gene>
<dbReference type="OrthoDB" id="39320at10239"/>
<dbReference type="RefSeq" id="NP_048545.1">
    <property type="nucleotide sequence ID" value="NC_000852.5"/>
</dbReference>
<organism evidence="1 2">
    <name type="scientific">Paramecium bursaria Chlorella virus 1</name>
    <name type="common">PBCV-1</name>
    <dbReference type="NCBI Taxonomy" id="10506"/>
    <lineage>
        <taxon>Viruses</taxon>
        <taxon>Varidnaviria</taxon>
        <taxon>Bamfordvirae</taxon>
        <taxon>Nucleocytoviricota</taxon>
        <taxon>Megaviricetes</taxon>
        <taxon>Algavirales</taxon>
        <taxon>Phycodnaviridae</taxon>
        <taxon>Chlorovirus</taxon>
        <taxon>Chlorovirus vanettense</taxon>
    </lineage>
</organism>
<dbReference type="PIR" id="T17688">
    <property type="entry name" value="T17688"/>
</dbReference>
<organismHost>
    <name type="scientific">Chlorella</name>
    <dbReference type="NCBI Taxonomy" id="3071"/>
</organismHost>
<name>Q84518_PBCV1</name>
<reference evidence="1 2" key="6">
    <citation type="journal article" date="1999" name="Virology">
        <title>Chlorella virus PBCV-1 encodes a functional homospermidine synthase.</title>
        <authorList>
            <person name="Kaiser A."/>
            <person name="Vollmert M."/>
            <person name="Tholl D."/>
            <person name="Graves M.V."/>
            <person name="Gurnon J.R."/>
            <person name="Xing W."/>
            <person name="Lisec A.D."/>
            <person name="Nickerson K.W."/>
            <person name="Van Etten J.L."/>
        </authorList>
    </citation>
    <scope>NUCLEOTIDE SEQUENCE [LARGE SCALE GENOMIC DNA]</scope>
</reference>
<dbReference type="GeneID" id="918026"/>
<reference evidence="1 2" key="4">
    <citation type="journal article" date="1996" name="Virology">
        <title>Analysis of 76 kb of the chlorella virus PBCV-1 330-kb genome: map positions 182 to 258.</title>
        <authorList>
            <person name="Kutish G.F."/>
            <person name="Li Y."/>
            <person name="Lu Z."/>
            <person name="Furuta M."/>
            <person name="Rock D.L."/>
            <person name="Van Etten J.L."/>
        </authorList>
    </citation>
    <scope>NUCLEOTIDE SEQUENCE [LARGE SCALE GENOMIC DNA]</scope>
</reference>
<protein>
    <submittedName>
        <fullName evidence="1">Uncharacterized protein</fullName>
    </submittedName>
</protein>
<reference evidence="1 2" key="8">
    <citation type="journal article" date="2010" name="J. Virol.">
        <title>Microarray analysis of Paramecium bursaria chlorella virus 1 transcription.</title>
        <authorList>
            <person name="Yanai-Balser G.M."/>
            <person name="Duncan G.A."/>
            <person name="Eudy J.D."/>
            <person name="Wang D."/>
            <person name="Li X."/>
            <person name="Agarkova I.V."/>
            <person name="Dunigan D.D."/>
            <person name="Van Etten J.L."/>
        </authorList>
    </citation>
    <scope>NUCLEOTIDE SEQUENCE [LARGE SCALE GENOMIC DNA]</scope>
</reference>
<reference evidence="1 2" key="5">
    <citation type="journal article" date="1997" name="Virology">
        <title>Analysis of 74 kb of DNA located at the right end of the 330-kb chlorella virus PBCV-1 genome.</title>
        <authorList>
            <person name="Li Y."/>
            <person name="Lu Z."/>
            <person name="Sun L."/>
            <person name="Ropp S."/>
            <person name="Kutish G.F."/>
            <person name="Rock D.L."/>
            <person name="Van Etten J.L."/>
        </authorList>
    </citation>
    <scope>NUCLEOTIDE SEQUENCE [LARGE SCALE GENOMIC DNA]</scope>
</reference>
<proteinExistence type="predicted"/>
<evidence type="ECO:0000313" key="1">
    <source>
        <dbReference type="EMBL" id="AAC96566.1"/>
    </source>
</evidence>
<reference evidence="1 2" key="7">
    <citation type="journal article" date="2000" name="Virology">
        <title>Characterization of a beta-1,3-glucanase encoded by chlorella virus PBCV-1.</title>
        <authorList>
            <person name="Sun L."/>
            <person name="Gurnon J.R."/>
            <person name="Adams B.J."/>
            <person name="Graves M.V."/>
            <person name="Van Etten J.L."/>
        </authorList>
    </citation>
    <scope>NUCLEOTIDE SEQUENCE [LARGE SCALE GENOMIC DNA]</scope>
</reference>
<dbReference type="EMBL" id="JF411744">
    <property type="protein sequence ID" value="AAC96566.1"/>
    <property type="molecule type" value="Genomic_DNA"/>
</dbReference>
<reference evidence="1 2" key="2">
    <citation type="journal article" date="1995" name="Virology">
        <title>Analysis of 43 kb of the Chlorella virus PBCV-1 330-kb genome: map positions 45 to 88.</title>
        <authorList>
            <person name="Li Y."/>
            <person name="Lu Z."/>
            <person name="Burbank D.E."/>
            <person name="Kutish G.F."/>
            <person name="Rock D.L."/>
            <person name="Van Etten J.L."/>
        </authorList>
    </citation>
    <scope>NUCLEOTIDE SEQUENCE [LARGE SCALE GENOMIC DNA]</scope>
</reference>
<sequence>MVKKVFQLPFDGVSVVSFIVPRSSYVYRVVIRTCGNRWVKTIRTTEVRSFIFKCRYQHNCGKHDRYYTIKTHLL</sequence>
<reference evidence="1 2" key="3">
    <citation type="journal article" date="1996" name="Virology">
        <title>Analysis of 94 kb of the chlorella virus PBCV-1 330-kb genome: map positions 88 to 182.</title>
        <authorList>
            <person name="Lu Z."/>
            <person name="Li Y."/>
            <person name="Que Q."/>
            <person name="Kutish G.F."/>
            <person name="Rock D.L."/>
            <person name="Van Etten J.L."/>
        </authorList>
    </citation>
    <scope>NUCLEOTIDE SEQUENCE [LARGE SCALE GENOMIC DNA]</scope>
</reference>
<dbReference type="Proteomes" id="UP000000862">
    <property type="component" value="Segment"/>
</dbReference>
<reference evidence="1 2" key="1">
    <citation type="journal article" date="1995" name="Virology">
        <title>Analysis of 45 kb of DNA located at the left end of the chlorella virus PBCV-1 genome.</title>
        <authorList>
            <person name="Lu Z."/>
            <person name="Li Y."/>
            <person name="Zhang Y."/>
            <person name="Kutish G.F."/>
            <person name="Rock D.L."/>
            <person name="Van Etten J.L."/>
        </authorList>
    </citation>
    <scope>NUCLEOTIDE SEQUENCE [LARGE SCALE GENOMIC DNA]</scope>
</reference>
<dbReference type="KEGG" id="vg:918026"/>
<evidence type="ECO:0000313" key="2">
    <source>
        <dbReference type="Proteomes" id="UP000000862"/>
    </source>
</evidence>
<keyword evidence="2" id="KW-1185">Reference proteome</keyword>
<accession>Q84518</accession>